<gene>
    <name evidence="1" type="ORF">GGR89_000117</name>
</gene>
<evidence type="ECO:0000313" key="1">
    <source>
        <dbReference type="EMBL" id="NJB95825.1"/>
    </source>
</evidence>
<organism evidence="1 2">
    <name type="scientific">Sphingomonas trueperi</name>
    <dbReference type="NCBI Taxonomy" id="53317"/>
    <lineage>
        <taxon>Bacteria</taxon>
        <taxon>Pseudomonadati</taxon>
        <taxon>Pseudomonadota</taxon>
        <taxon>Alphaproteobacteria</taxon>
        <taxon>Sphingomonadales</taxon>
        <taxon>Sphingomonadaceae</taxon>
        <taxon>Sphingomonas</taxon>
    </lineage>
</organism>
<dbReference type="Proteomes" id="UP000531251">
    <property type="component" value="Unassembled WGS sequence"/>
</dbReference>
<keyword evidence="2" id="KW-1185">Reference proteome</keyword>
<proteinExistence type="predicted"/>
<dbReference type="AlphaFoldDB" id="A0A7X5XX23"/>
<dbReference type="NCBIfam" id="TIGR02215">
    <property type="entry name" value="phage_chp_gp8"/>
    <property type="match status" value="1"/>
</dbReference>
<dbReference type="RefSeq" id="WP_125974708.1">
    <property type="nucleotide sequence ID" value="NZ_BAAADY010000035.1"/>
</dbReference>
<sequence length="188" mass="19734">MDAPPFPAAAIASACAAVKDYLRMANGTDDAAVTAAVQTALALGEAFTGTAWIARQWQAWLARSPDWQRLPVAPVTAIGAVETVDAAGTATALPVTAYTIDLDARGEGWVRLAPSTVPARVRVTFVAGTAPGWDNLPPPLAQGVVLLAAHLLEARGDASVPPAAVVAFWRPWRRLQLMAGARRQCWSS</sequence>
<accession>A0A7X5XX23</accession>
<name>A0A7X5XX23_9SPHN</name>
<dbReference type="InterPro" id="IPR011738">
    <property type="entry name" value="Phage_CHP"/>
</dbReference>
<reference evidence="1 2" key="1">
    <citation type="submission" date="2020-03" db="EMBL/GenBank/DDBJ databases">
        <title>Genomic Encyclopedia of Type Strains, Phase IV (KMG-IV): sequencing the most valuable type-strain genomes for metagenomic binning, comparative biology and taxonomic classification.</title>
        <authorList>
            <person name="Goeker M."/>
        </authorList>
    </citation>
    <scope>NUCLEOTIDE SEQUENCE [LARGE SCALE GENOMIC DNA]</scope>
    <source>
        <strain evidence="1 2">DSM 7225</strain>
    </source>
</reference>
<protein>
    <submittedName>
        <fullName evidence="1">Putative phiE125 gp8 family phage protein</fullName>
    </submittedName>
</protein>
<dbReference type="EMBL" id="JAATJB010000001">
    <property type="protein sequence ID" value="NJB95825.1"/>
    <property type="molecule type" value="Genomic_DNA"/>
</dbReference>
<comment type="caution">
    <text evidence="1">The sequence shown here is derived from an EMBL/GenBank/DDBJ whole genome shotgun (WGS) entry which is preliminary data.</text>
</comment>
<dbReference type="Gene3D" id="1.10.3230.30">
    <property type="entry name" value="Phage gp6-like head-tail connector protein"/>
    <property type="match status" value="1"/>
</dbReference>
<evidence type="ECO:0000313" key="2">
    <source>
        <dbReference type="Proteomes" id="UP000531251"/>
    </source>
</evidence>